<dbReference type="EnsemblPlants" id="OB02G33890.1">
    <property type="protein sequence ID" value="OB02G33890.1"/>
    <property type="gene ID" value="OB02G33890"/>
</dbReference>
<dbReference type="Gramene" id="OB02G33890.1">
    <property type="protein sequence ID" value="OB02G33890.1"/>
    <property type="gene ID" value="OB02G33890"/>
</dbReference>
<evidence type="ECO:0000256" key="2">
    <source>
        <dbReference type="SAM" id="Coils"/>
    </source>
</evidence>
<dbReference type="InterPro" id="IPR005516">
    <property type="entry name" value="Remorin_C"/>
</dbReference>
<evidence type="ECO:0000313" key="5">
    <source>
        <dbReference type="Proteomes" id="UP000006038"/>
    </source>
</evidence>
<keyword evidence="2" id="KW-0175">Coiled coil</keyword>
<dbReference type="PANTHER" id="PTHR31471">
    <property type="entry name" value="OS02G0116800 PROTEIN"/>
    <property type="match status" value="1"/>
</dbReference>
<organism evidence="4">
    <name type="scientific">Oryza brachyantha</name>
    <name type="common">malo sina</name>
    <dbReference type="NCBI Taxonomy" id="4533"/>
    <lineage>
        <taxon>Eukaryota</taxon>
        <taxon>Viridiplantae</taxon>
        <taxon>Streptophyta</taxon>
        <taxon>Embryophyta</taxon>
        <taxon>Tracheophyta</taxon>
        <taxon>Spermatophyta</taxon>
        <taxon>Magnoliopsida</taxon>
        <taxon>Liliopsida</taxon>
        <taxon>Poales</taxon>
        <taxon>Poaceae</taxon>
        <taxon>BOP clade</taxon>
        <taxon>Oryzoideae</taxon>
        <taxon>Oryzeae</taxon>
        <taxon>Oryzinae</taxon>
        <taxon>Oryza</taxon>
    </lineage>
</organism>
<dbReference type="Proteomes" id="UP000006038">
    <property type="component" value="Unassembled WGS sequence"/>
</dbReference>
<sequence length="116" mass="13940">MALRFIYPRKDRFQTHIVVMLLPSIRLRRKEADINDWQMKKVTQAKEKMKRIEIKLEKKREKAAERMQKAIKYAQKTADKKKHKETAATDNQIARVENEVRKMSRTDKLPWSLAFL</sequence>
<dbReference type="AlphaFoldDB" id="J3LFH2"/>
<dbReference type="HOGENOM" id="CLU_2349868_0_0_1"/>
<accession>J3LFH2</accession>
<dbReference type="Pfam" id="PF03763">
    <property type="entry name" value="Remorin_C"/>
    <property type="match status" value="1"/>
</dbReference>
<feature type="coiled-coil region" evidence="2">
    <location>
        <begin position="42"/>
        <end position="69"/>
    </location>
</feature>
<proteinExistence type="inferred from homology"/>
<protein>
    <recommendedName>
        <fullName evidence="3">Remorin C-terminal domain-containing protein</fullName>
    </recommendedName>
</protein>
<reference evidence="4" key="1">
    <citation type="submission" date="2013-04" db="UniProtKB">
        <authorList>
            <consortium name="EnsemblPlants"/>
        </authorList>
    </citation>
    <scope>IDENTIFICATION</scope>
</reference>
<dbReference type="STRING" id="4533.J3LFH2"/>
<name>J3LFH2_ORYBR</name>
<keyword evidence="5" id="KW-1185">Reference proteome</keyword>
<evidence type="ECO:0000256" key="1">
    <source>
        <dbReference type="ARBA" id="ARBA00005711"/>
    </source>
</evidence>
<evidence type="ECO:0000259" key="3">
    <source>
        <dbReference type="Pfam" id="PF03763"/>
    </source>
</evidence>
<evidence type="ECO:0000313" key="4">
    <source>
        <dbReference type="EnsemblPlants" id="OB02G33890.1"/>
    </source>
</evidence>
<comment type="similarity">
    <text evidence="1">Belongs to the remorin family.</text>
</comment>
<dbReference type="PANTHER" id="PTHR31471:SF53">
    <property type="entry name" value="OS02G0658400 PROTEIN"/>
    <property type="match status" value="1"/>
</dbReference>
<feature type="domain" description="Remorin C-terminal" evidence="3">
    <location>
        <begin position="26"/>
        <end position="111"/>
    </location>
</feature>